<reference evidence="3 4" key="1">
    <citation type="submission" date="2018-07" db="EMBL/GenBank/DDBJ databases">
        <title>Genome sequences of Haloplanus sp. CBA1112.</title>
        <authorList>
            <person name="Kim Y.B."/>
            <person name="Roh S.W."/>
        </authorList>
    </citation>
    <scope>NUCLEOTIDE SEQUENCE [LARGE SCALE GENOMIC DNA]</scope>
    <source>
        <strain evidence="3 4">CBA1112</strain>
        <plasmid evidence="4">pcba1112-02</plasmid>
    </source>
</reference>
<feature type="domain" description="HNH nuclease" evidence="2">
    <location>
        <begin position="28"/>
        <end position="87"/>
    </location>
</feature>
<dbReference type="GO" id="GO:0008270">
    <property type="term" value="F:zinc ion binding"/>
    <property type="evidence" value="ECO:0007669"/>
    <property type="project" value="InterPro"/>
</dbReference>
<dbReference type="Proteomes" id="UP000252985">
    <property type="component" value="Plasmid pCBA1112-02"/>
</dbReference>
<evidence type="ECO:0000259" key="2">
    <source>
        <dbReference type="SMART" id="SM00507"/>
    </source>
</evidence>
<keyword evidence="3" id="KW-0540">Nuclease</keyword>
<dbReference type="GO" id="GO:0003676">
    <property type="term" value="F:nucleic acid binding"/>
    <property type="evidence" value="ECO:0007669"/>
    <property type="project" value="InterPro"/>
</dbReference>
<keyword evidence="3" id="KW-0255">Endonuclease</keyword>
<dbReference type="SMART" id="SM00507">
    <property type="entry name" value="HNHc"/>
    <property type="match status" value="1"/>
</dbReference>
<accession>A0A345EIE6</accession>
<dbReference type="AlphaFoldDB" id="A0A345EIE6"/>
<keyword evidence="3" id="KW-0378">Hydrolase</keyword>
<gene>
    <name evidence="3" type="ORF">DU484_18850</name>
</gene>
<dbReference type="InterPro" id="IPR003615">
    <property type="entry name" value="HNH_nuc"/>
</dbReference>
<dbReference type="InterPro" id="IPR002711">
    <property type="entry name" value="HNH"/>
</dbReference>
<dbReference type="KEGG" id="haq:DU484_18850"/>
<dbReference type="CDD" id="cd00085">
    <property type="entry name" value="HNHc"/>
    <property type="match status" value="1"/>
</dbReference>
<dbReference type="Pfam" id="PF01844">
    <property type="entry name" value="HNH"/>
    <property type="match status" value="1"/>
</dbReference>
<proteinExistence type="predicted"/>
<feature type="region of interest" description="Disordered" evidence="1">
    <location>
        <begin position="1"/>
        <end position="26"/>
    </location>
</feature>
<dbReference type="Gene3D" id="1.10.30.50">
    <property type="match status" value="1"/>
</dbReference>
<protein>
    <submittedName>
        <fullName evidence="3">HNH endonuclease</fullName>
    </submittedName>
</protein>
<dbReference type="RefSeq" id="WP_114606873.1">
    <property type="nucleotide sequence ID" value="NZ_CP031149.1"/>
</dbReference>
<keyword evidence="3" id="KW-0614">Plasmid</keyword>
<sequence>MFGRRSGINSKYDDPSSHDGKYPPDWDARRKAVYERDNYTCQECGRRSGPHAGDGGATLHAHHLTSLRDGGWHHLANLVTVCQYCHDGIHGHPTGSQYDEGEHNALRVLRVVGRVTLRILRRVIR</sequence>
<evidence type="ECO:0000256" key="1">
    <source>
        <dbReference type="SAM" id="MobiDB-lite"/>
    </source>
</evidence>
<feature type="compositionally biased region" description="Basic and acidic residues" evidence="1">
    <location>
        <begin position="11"/>
        <end position="26"/>
    </location>
</feature>
<evidence type="ECO:0000313" key="3">
    <source>
        <dbReference type="EMBL" id="AXG11968.1"/>
    </source>
</evidence>
<name>A0A345EIE6_9EURY</name>
<dbReference type="GeneID" id="37289082"/>
<organism evidence="3 4">
    <name type="scientific">Haloplanus rubicundus</name>
    <dbReference type="NCBI Taxonomy" id="1547898"/>
    <lineage>
        <taxon>Archaea</taxon>
        <taxon>Methanobacteriati</taxon>
        <taxon>Methanobacteriota</taxon>
        <taxon>Stenosarchaea group</taxon>
        <taxon>Halobacteria</taxon>
        <taxon>Halobacteriales</taxon>
        <taxon>Haloferacaceae</taxon>
        <taxon>Haloplanus</taxon>
    </lineage>
</organism>
<geneLocation type="plasmid" evidence="4">
    <name>pcba1112-02</name>
</geneLocation>
<evidence type="ECO:0000313" key="4">
    <source>
        <dbReference type="Proteomes" id="UP000252985"/>
    </source>
</evidence>
<dbReference type="EMBL" id="CP031149">
    <property type="protein sequence ID" value="AXG11968.1"/>
    <property type="molecule type" value="Genomic_DNA"/>
</dbReference>
<dbReference type="GO" id="GO:0004519">
    <property type="term" value="F:endonuclease activity"/>
    <property type="evidence" value="ECO:0007669"/>
    <property type="project" value="UniProtKB-KW"/>
</dbReference>